<keyword evidence="1" id="KW-0472">Membrane</keyword>
<protein>
    <submittedName>
        <fullName evidence="3">Histidine kinase</fullName>
    </submittedName>
</protein>
<dbReference type="AlphaFoldDB" id="A0A3N6MUM0"/>
<evidence type="ECO:0000313" key="4">
    <source>
        <dbReference type="Proteomes" id="UP000281431"/>
    </source>
</evidence>
<dbReference type="InterPro" id="IPR025828">
    <property type="entry name" value="Put_sensor_dom"/>
</dbReference>
<gene>
    <name evidence="3" type="ORF">EA472_17220</name>
</gene>
<keyword evidence="3" id="KW-0418">Kinase</keyword>
<keyword evidence="1" id="KW-0812">Transmembrane</keyword>
<feature type="transmembrane region" description="Helical" evidence="1">
    <location>
        <begin position="181"/>
        <end position="201"/>
    </location>
</feature>
<feature type="transmembrane region" description="Helical" evidence="1">
    <location>
        <begin position="37"/>
        <end position="62"/>
    </location>
</feature>
<keyword evidence="1" id="KW-1133">Transmembrane helix</keyword>
<feature type="transmembrane region" description="Helical" evidence="1">
    <location>
        <begin position="68"/>
        <end position="87"/>
    </location>
</feature>
<accession>A0A3N6MUM0</accession>
<reference evidence="3 4" key="1">
    <citation type="submission" date="2018-10" db="EMBL/GenBank/DDBJ databases">
        <title>Natrarchaeobius chitinivorans gen. nov., sp. nov., and Natrarchaeobius haloalkaliphilus sp. nov., alkaliphilic, chitin-utilizing haloarchaea from hypersaline alkaline lakes.</title>
        <authorList>
            <person name="Sorokin D.Y."/>
            <person name="Elcheninov A.G."/>
            <person name="Kostrikina N.A."/>
            <person name="Bale N.J."/>
            <person name="Sinninghe Damste J.S."/>
            <person name="Khijniak T.V."/>
            <person name="Kublanov I.V."/>
            <person name="Toshchakov S.V."/>
        </authorList>
    </citation>
    <scope>NUCLEOTIDE SEQUENCE [LARGE SCALE GENOMIC DNA]</scope>
    <source>
        <strain evidence="3 4">AArcht7</strain>
    </source>
</reference>
<keyword evidence="3" id="KW-0808">Transferase</keyword>
<keyword evidence="4" id="KW-1185">Reference proteome</keyword>
<sequence>MTTNPSTGTVTDGTRADGGSDRSVLAAPVDPWTYRSLAYVLLAFPLGIAYLVAVTTGVSLTLGLSLTLLGPVALVVTLLTIVAFAWLDGTVTRAILDVDVKPSLPETGDGLVPFLKELALGRRTWLGGVYVLWKILLGIVGFVVLVVAVSVTTSLLATPFVYGSDLVIFTGISEPYAIDTLPRALGAAGVGVIVALATLYLSNLLGRASAAVAVALLDEA</sequence>
<comment type="caution">
    <text evidence="3">The sequence shown here is derived from an EMBL/GenBank/DDBJ whole genome shotgun (WGS) entry which is preliminary data.</text>
</comment>
<dbReference type="GO" id="GO:0016301">
    <property type="term" value="F:kinase activity"/>
    <property type="evidence" value="ECO:0007669"/>
    <property type="project" value="UniProtKB-KW"/>
</dbReference>
<name>A0A3N6MUM0_NATCH</name>
<feature type="domain" description="Putative sensor" evidence="2">
    <location>
        <begin position="39"/>
        <end position="217"/>
    </location>
</feature>
<feature type="transmembrane region" description="Helical" evidence="1">
    <location>
        <begin position="131"/>
        <end position="161"/>
    </location>
</feature>
<dbReference type="Pfam" id="PF13796">
    <property type="entry name" value="Sensor"/>
    <property type="match status" value="1"/>
</dbReference>
<dbReference type="Proteomes" id="UP000281431">
    <property type="component" value="Unassembled WGS sequence"/>
</dbReference>
<evidence type="ECO:0000259" key="2">
    <source>
        <dbReference type="Pfam" id="PF13796"/>
    </source>
</evidence>
<dbReference type="OrthoDB" id="253413at2157"/>
<proteinExistence type="predicted"/>
<dbReference type="EMBL" id="REFZ01000014">
    <property type="protein sequence ID" value="RQG98546.1"/>
    <property type="molecule type" value="Genomic_DNA"/>
</dbReference>
<evidence type="ECO:0000256" key="1">
    <source>
        <dbReference type="SAM" id="Phobius"/>
    </source>
</evidence>
<evidence type="ECO:0000313" key="3">
    <source>
        <dbReference type="EMBL" id="RQG98546.1"/>
    </source>
</evidence>
<organism evidence="3 4">
    <name type="scientific">Natrarchaeobius chitinivorans</name>
    <dbReference type="NCBI Taxonomy" id="1679083"/>
    <lineage>
        <taxon>Archaea</taxon>
        <taxon>Methanobacteriati</taxon>
        <taxon>Methanobacteriota</taxon>
        <taxon>Stenosarchaea group</taxon>
        <taxon>Halobacteria</taxon>
        <taxon>Halobacteriales</taxon>
        <taxon>Natrialbaceae</taxon>
        <taxon>Natrarchaeobius</taxon>
    </lineage>
</organism>